<organism evidence="5 6">
    <name type="scientific">Nocardia higoensis</name>
    <dbReference type="NCBI Taxonomy" id="228599"/>
    <lineage>
        <taxon>Bacteria</taxon>
        <taxon>Bacillati</taxon>
        <taxon>Actinomycetota</taxon>
        <taxon>Actinomycetes</taxon>
        <taxon>Mycobacteriales</taxon>
        <taxon>Nocardiaceae</taxon>
        <taxon>Nocardia</taxon>
    </lineage>
</organism>
<accession>A0ABS0D928</accession>
<dbReference type="Pfam" id="PF00291">
    <property type="entry name" value="PALP"/>
    <property type="match status" value="1"/>
</dbReference>
<dbReference type="Gene3D" id="3.40.50.1100">
    <property type="match status" value="2"/>
</dbReference>
<dbReference type="PANTHER" id="PTHR43780:SF2">
    <property type="entry name" value="1-AMINOCYCLOPROPANE-1-CARBOXYLATE DEAMINASE-RELATED"/>
    <property type="match status" value="1"/>
</dbReference>
<gene>
    <name evidence="5" type="ORF">IU449_10465</name>
</gene>
<dbReference type="Proteomes" id="UP000707731">
    <property type="component" value="Unassembled WGS sequence"/>
</dbReference>
<dbReference type="PANTHER" id="PTHR43780">
    <property type="entry name" value="1-AMINOCYCLOPROPANE-1-CARBOXYLATE DEAMINASE-RELATED"/>
    <property type="match status" value="1"/>
</dbReference>
<evidence type="ECO:0000259" key="4">
    <source>
        <dbReference type="Pfam" id="PF00291"/>
    </source>
</evidence>
<keyword evidence="6" id="KW-1185">Reference proteome</keyword>
<feature type="domain" description="Tryptophan synthase beta chain-like PALP" evidence="4">
    <location>
        <begin position="22"/>
        <end position="325"/>
    </location>
</feature>
<dbReference type="InterPro" id="IPR036052">
    <property type="entry name" value="TrpB-like_PALP_sf"/>
</dbReference>
<dbReference type="PIRSF" id="PIRSF006278">
    <property type="entry name" value="ACCD_DCysDesulf"/>
    <property type="match status" value="1"/>
</dbReference>
<dbReference type="RefSeq" id="WP_195001630.1">
    <property type="nucleotide sequence ID" value="NZ_JADLQN010000001.1"/>
</dbReference>
<evidence type="ECO:0000256" key="1">
    <source>
        <dbReference type="ARBA" id="ARBA00001933"/>
    </source>
</evidence>
<name>A0ABS0D928_9NOCA</name>
<comment type="caution">
    <text evidence="5">The sequence shown here is derived from an EMBL/GenBank/DDBJ whole genome shotgun (WGS) entry which is preliminary data.</text>
</comment>
<dbReference type="EMBL" id="JADLQN010000001">
    <property type="protein sequence ID" value="MBF6354961.1"/>
    <property type="molecule type" value="Genomic_DNA"/>
</dbReference>
<evidence type="ECO:0000256" key="3">
    <source>
        <dbReference type="ARBA" id="ARBA00022898"/>
    </source>
</evidence>
<dbReference type="SUPFAM" id="SSF53686">
    <property type="entry name" value="Tryptophan synthase beta subunit-like PLP-dependent enzymes"/>
    <property type="match status" value="1"/>
</dbReference>
<comment type="cofactor">
    <cofactor evidence="1">
        <name>pyridoxal 5'-phosphate</name>
        <dbReference type="ChEBI" id="CHEBI:597326"/>
    </cofactor>
</comment>
<dbReference type="InterPro" id="IPR027278">
    <property type="entry name" value="ACCD_DCysDesulf"/>
</dbReference>
<keyword evidence="3" id="KW-0663">Pyridoxal phosphate</keyword>
<dbReference type="InterPro" id="IPR001926">
    <property type="entry name" value="TrpB-like_PALP"/>
</dbReference>
<evidence type="ECO:0000313" key="5">
    <source>
        <dbReference type="EMBL" id="MBF6354961.1"/>
    </source>
</evidence>
<evidence type="ECO:0000313" key="6">
    <source>
        <dbReference type="Proteomes" id="UP000707731"/>
    </source>
</evidence>
<reference evidence="5 6" key="1">
    <citation type="submission" date="2020-10" db="EMBL/GenBank/DDBJ databases">
        <title>Identification of Nocardia species via Next-generation sequencing and recognition of intraspecies genetic diversity.</title>
        <authorList>
            <person name="Li P."/>
            <person name="Li P."/>
            <person name="Lu B."/>
        </authorList>
    </citation>
    <scope>NUCLEOTIDE SEQUENCE [LARGE SCALE GENOMIC DNA]</scope>
    <source>
        <strain evidence="5 6">BJ06-0143</strain>
    </source>
</reference>
<evidence type="ECO:0000256" key="2">
    <source>
        <dbReference type="ARBA" id="ARBA00008639"/>
    </source>
</evidence>
<comment type="similarity">
    <text evidence="2">Belongs to the ACC deaminase/D-cysteine desulfhydrase family.</text>
</comment>
<sequence>MSTPSLYQRFPELRASLPRLPLGTAPTPVRELTALSGRTPVWLKDDGAFGDGGWGGNKVRKLEWLLAEAVRREKRTVLTFGALGTNWGLATARYARDHGLDTALALVDQPLDDHVRAQLERLRESGARLYFTHTKARTYAAAPYLMLRHRPSYLVPPGGSNEFGVLGYVEAAFEIAAQIEAGQLPRPGRVVVPVGSGGTAAGLWLGLELAGLADVTVVAVVVNDTLRLNHRSLGGLAGRCVRLLRARGAVFPTPALRPDRLLVTREWLGPGYGHSTPEGAVAVRTARDREGLWLEPVYTGKAMAATLEFAASRVEDDRPVLFVNTNGPR</sequence>
<protein>
    <submittedName>
        <fullName evidence="5">Pyridoxal-phosphate dependent enzyme</fullName>
    </submittedName>
</protein>
<proteinExistence type="inferred from homology"/>